<gene>
    <name evidence="1" type="ORF">UFOPK3708_00421</name>
</gene>
<organism evidence="1">
    <name type="scientific">freshwater metagenome</name>
    <dbReference type="NCBI Taxonomy" id="449393"/>
    <lineage>
        <taxon>unclassified sequences</taxon>
        <taxon>metagenomes</taxon>
        <taxon>ecological metagenomes</taxon>
    </lineage>
</organism>
<protein>
    <submittedName>
        <fullName evidence="1">Unannotated protein</fullName>
    </submittedName>
</protein>
<proteinExistence type="predicted"/>
<dbReference type="EMBL" id="CAFBNA010000014">
    <property type="protein sequence ID" value="CAB4923895.1"/>
    <property type="molecule type" value="Genomic_DNA"/>
</dbReference>
<reference evidence="1" key="1">
    <citation type="submission" date="2020-05" db="EMBL/GenBank/DDBJ databases">
        <authorList>
            <person name="Chiriac C."/>
            <person name="Salcher M."/>
            <person name="Ghai R."/>
            <person name="Kavagutti S V."/>
        </authorList>
    </citation>
    <scope>NUCLEOTIDE SEQUENCE</scope>
</reference>
<name>A0A6J7HZH9_9ZZZZ</name>
<sequence length="82" mass="9400">MPSSRIGVVHIQVIGEFFWCSEREFREERAQVAVGRVELFGNDIDLGAIAGRQHHGFAHVVVREHIVKRLRQPTVVDRDPLE</sequence>
<evidence type="ECO:0000313" key="1">
    <source>
        <dbReference type="EMBL" id="CAB4923895.1"/>
    </source>
</evidence>
<accession>A0A6J7HZH9</accession>
<dbReference type="AlphaFoldDB" id="A0A6J7HZH9"/>